<evidence type="ECO:0000313" key="2">
    <source>
        <dbReference type="Proteomes" id="UP000248714"/>
    </source>
</evidence>
<dbReference type="EMBL" id="QLTT01000014">
    <property type="protein sequence ID" value="RAS59470.1"/>
    <property type="molecule type" value="Genomic_DNA"/>
</dbReference>
<comment type="caution">
    <text evidence="1">The sequence shown here is derived from an EMBL/GenBank/DDBJ whole genome shotgun (WGS) entry which is preliminary data.</text>
</comment>
<protein>
    <submittedName>
        <fullName evidence="1">Uncharacterized protein</fullName>
    </submittedName>
</protein>
<proteinExistence type="predicted"/>
<sequence>MTTMLQRPETETATNPAPIVFTATYADLSAGLQAADIAIATKPVAPVIGGVLLEGLDGRLMLTSCDRTLDLLALDRLRTQESWDTRLADAARRLGLGPHAPSPRWLLTCSQ</sequence>
<gene>
    <name evidence="1" type="ORF">C8D87_11482</name>
</gene>
<dbReference type="RefSeq" id="WP_112231904.1">
    <property type="nucleotide sequence ID" value="NZ_QLTT01000014.1"/>
</dbReference>
<name>A0ABX9DY97_9PSEU</name>
<keyword evidence="2" id="KW-1185">Reference proteome</keyword>
<reference evidence="1 2" key="1">
    <citation type="submission" date="2018-06" db="EMBL/GenBank/DDBJ databases">
        <title>Genomic Encyclopedia of Type Strains, Phase IV (KMG-IV): sequencing the most valuable type-strain genomes for metagenomic binning, comparative biology and taxonomic classification.</title>
        <authorList>
            <person name="Goeker M."/>
        </authorList>
    </citation>
    <scope>NUCLEOTIDE SEQUENCE [LARGE SCALE GENOMIC DNA]</scope>
    <source>
        <strain evidence="1 2">DSM 45479</strain>
    </source>
</reference>
<accession>A0ABX9DY97</accession>
<evidence type="ECO:0000313" key="1">
    <source>
        <dbReference type="EMBL" id="RAS59470.1"/>
    </source>
</evidence>
<dbReference type="Proteomes" id="UP000248714">
    <property type="component" value="Unassembled WGS sequence"/>
</dbReference>
<organism evidence="1 2">
    <name type="scientific">Lentzea atacamensis</name>
    <dbReference type="NCBI Taxonomy" id="531938"/>
    <lineage>
        <taxon>Bacteria</taxon>
        <taxon>Bacillati</taxon>
        <taxon>Actinomycetota</taxon>
        <taxon>Actinomycetes</taxon>
        <taxon>Pseudonocardiales</taxon>
        <taxon>Pseudonocardiaceae</taxon>
        <taxon>Lentzea</taxon>
    </lineage>
</organism>
<dbReference type="Gene3D" id="3.10.150.10">
    <property type="entry name" value="DNA Polymerase III, subunit A, domain 2"/>
    <property type="match status" value="1"/>
</dbReference>